<dbReference type="VEuPathDB" id="FungiDB:GMDG_03855"/>
<dbReference type="EMBL" id="GL573234">
    <property type="protein sequence ID" value="ELR09287.1"/>
    <property type="molecule type" value="Genomic_DNA"/>
</dbReference>
<dbReference type="Proteomes" id="UP000011064">
    <property type="component" value="Unassembled WGS sequence"/>
</dbReference>
<feature type="region of interest" description="Disordered" evidence="1">
    <location>
        <begin position="81"/>
        <end position="100"/>
    </location>
</feature>
<dbReference type="AlphaFoldDB" id="L8G868"/>
<gene>
    <name evidence="2" type="ORF">GMDG_03855</name>
</gene>
<dbReference type="InParanoid" id="L8G868"/>
<sequence length="100" mass="10845">MSGWAAIKSRSQVHTPTISLHCRLGLWGWWRAGWRVRACLPPPTPCLVTTGRAVQLAVTHTIGAGLETRWGILDVPCGDELGAGEDEEEFPSPLLSQTAI</sequence>
<organism evidence="2 3">
    <name type="scientific">Pseudogymnoascus destructans (strain ATCC MYA-4855 / 20631-21)</name>
    <name type="common">Bat white-nose syndrome fungus</name>
    <name type="synonym">Geomyces destructans</name>
    <dbReference type="NCBI Taxonomy" id="658429"/>
    <lineage>
        <taxon>Eukaryota</taxon>
        <taxon>Fungi</taxon>
        <taxon>Dikarya</taxon>
        <taxon>Ascomycota</taxon>
        <taxon>Pezizomycotina</taxon>
        <taxon>Leotiomycetes</taxon>
        <taxon>Thelebolales</taxon>
        <taxon>Thelebolaceae</taxon>
        <taxon>Pseudogymnoascus</taxon>
    </lineage>
</organism>
<accession>L8G868</accession>
<name>L8G868_PSED2</name>
<evidence type="ECO:0000313" key="3">
    <source>
        <dbReference type="Proteomes" id="UP000011064"/>
    </source>
</evidence>
<proteinExistence type="predicted"/>
<dbReference type="HOGENOM" id="CLU_2307233_0_0_1"/>
<protein>
    <submittedName>
        <fullName evidence="2">Uncharacterized protein</fullName>
    </submittedName>
</protein>
<evidence type="ECO:0000313" key="2">
    <source>
        <dbReference type="EMBL" id="ELR09287.1"/>
    </source>
</evidence>
<evidence type="ECO:0000256" key="1">
    <source>
        <dbReference type="SAM" id="MobiDB-lite"/>
    </source>
</evidence>
<keyword evidence="3" id="KW-1185">Reference proteome</keyword>
<reference evidence="3" key="1">
    <citation type="submission" date="2010-09" db="EMBL/GenBank/DDBJ databases">
        <title>The genome sequence of Geomyces destructans 20631-21.</title>
        <authorList>
            <consortium name="The Broad Institute Genome Sequencing Platform"/>
            <person name="Cuomo C.A."/>
            <person name="Blehert D.S."/>
            <person name="Lorch J.M."/>
            <person name="Young S.K."/>
            <person name="Zeng Q."/>
            <person name="Gargeya S."/>
            <person name="Fitzgerald M."/>
            <person name="Haas B."/>
            <person name="Abouelleil A."/>
            <person name="Alvarado L."/>
            <person name="Arachchi H.M."/>
            <person name="Berlin A."/>
            <person name="Brown A."/>
            <person name="Chapman S.B."/>
            <person name="Chen Z."/>
            <person name="Dunbar C."/>
            <person name="Freedman E."/>
            <person name="Gearin G."/>
            <person name="Gellesch M."/>
            <person name="Goldberg J."/>
            <person name="Griggs A."/>
            <person name="Gujja S."/>
            <person name="Heiman D."/>
            <person name="Howarth C."/>
            <person name="Larson L."/>
            <person name="Lui A."/>
            <person name="MacDonald P.J.P."/>
            <person name="Montmayeur A."/>
            <person name="Murphy C."/>
            <person name="Neiman D."/>
            <person name="Pearson M."/>
            <person name="Priest M."/>
            <person name="Roberts A."/>
            <person name="Saif S."/>
            <person name="Shea T."/>
            <person name="Shenoy N."/>
            <person name="Sisk P."/>
            <person name="Stolte C."/>
            <person name="Sykes S."/>
            <person name="Wortman J."/>
            <person name="Nusbaum C."/>
            <person name="Birren B."/>
        </authorList>
    </citation>
    <scope>NUCLEOTIDE SEQUENCE [LARGE SCALE GENOMIC DNA]</scope>
    <source>
        <strain evidence="3">ATCC MYA-4855 / 20631-21</strain>
    </source>
</reference>